<comment type="caution">
    <text evidence="1">The sequence shown here is derived from an EMBL/GenBank/DDBJ whole genome shotgun (WGS) entry which is preliminary data.</text>
</comment>
<sequence length="48" mass="5735">MSPEEYAAWQADLEAMNRTYEEMDQAEYAQFMDEMDERDAQRARENPA</sequence>
<dbReference type="RefSeq" id="WP_380559465.1">
    <property type="nucleotide sequence ID" value="NZ_JBHEZY010000024.1"/>
</dbReference>
<proteinExistence type="predicted"/>
<gene>
    <name evidence="1" type="ORF">ACEZDB_35945</name>
</gene>
<protein>
    <submittedName>
        <fullName evidence="1">Uncharacterized protein</fullName>
    </submittedName>
</protein>
<reference evidence="1 2" key="1">
    <citation type="submission" date="2024-09" db="EMBL/GenBank/DDBJ databases">
        <authorList>
            <person name="Lee S.D."/>
        </authorList>
    </citation>
    <scope>NUCLEOTIDE SEQUENCE [LARGE SCALE GENOMIC DNA]</scope>
    <source>
        <strain evidence="1 2">N1-3</strain>
    </source>
</reference>
<organism evidence="1 2">
    <name type="scientific">Streptacidiphilus alkalitolerans</name>
    <dbReference type="NCBI Taxonomy" id="3342712"/>
    <lineage>
        <taxon>Bacteria</taxon>
        <taxon>Bacillati</taxon>
        <taxon>Actinomycetota</taxon>
        <taxon>Actinomycetes</taxon>
        <taxon>Kitasatosporales</taxon>
        <taxon>Streptomycetaceae</taxon>
        <taxon>Streptacidiphilus</taxon>
    </lineage>
</organism>
<evidence type="ECO:0000313" key="1">
    <source>
        <dbReference type="EMBL" id="MFC1436040.1"/>
    </source>
</evidence>
<dbReference type="Proteomes" id="UP001592530">
    <property type="component" value="Unassembled WGS sequence"/>
</dbReference>
<accession>A0ABV6XCM8</accession>
<name>A0ABV6XCM8_9ACTN</name>
<evidence type="ECO:0000313" key="2">
    <source>
        <dbReference type="Proteomes" id="UP001592530"/>
    </source>
</evidence>
<dbReference type="EMBL" id="JBHEZY010000024">
    <property type="protein sequence ID" value="MFC1436040.1"/>
    <property type="molecule type" value="Genomic_DNA"/>
</dbReference>